<dbReference type="Proteomes" id="UP000241890">
    <property type="component" value="Unassembled WGS sequence"/>
</dbReference>
<reference evidence="2 3" key="1">
    <citation type="submission" date="2017-12" db="EMBL/GenBank/DDBJ databases">
        <title>Sequencing, de novo assembly and annotation of complete genome of a new Thraustochytrid species, strain FCC1311.</title>
        <authorList>
            <person name="Sedici K."/>
            <person name="Godart F."/>
            <person name="Aiese Cigliano R."/>
            <person name="Sanseverino W."/>
            <person name="Barakat M."/>
            <person name="Ortet P."/>
            <person name="Marechal E."/>
            <person name="Cagnac O."/>
            <person name="Amato A."/>
        </authorList>
    </citation>
    <scope>NUCLEOTIDE SEQUENCE [LARGE SCALE GENOMIC DNA]</scope>
</reference>
<keyword evidence="3" id="KW-1185">Reference proteome</keyword>
<name>A0A2R5GZT9_9STRA</name>
<dbReference type="InterPro" id="IPR002913">
    <property type="entry name" value="START_lipid-bd_dom"/>
</dbReference>
<accession>A0A2R5GZT9</accession>
<dbReference type="AlphaFoldDB" id="A0A2R5GZT9"/>
<gene>
    <name evidence="2" type="ORF">FCC1311_105162</name>
</gene>
<dbReference type="EMBL" id="BEYU01000186">
    <property type="protein sequence ID" value="GBG34293.1"/>
    <property type="molecule type" value="Genomic_DNA"/>
</dbReference>
<dbReference type="Pfam" id="PF01852">
    <property type="entry name" value="START"/>
    <property type="match status" value="1"/>
</dbReference>
<evidence type="ECO:0000313" key="2">
    <source>
        <dbReference type="EMBL" id="GBG34293.1"/>
    </source>
</evidence>
<evidence type="ECO:0000259" key="1">
    <source>
        <dbReference type="Pfam" id="PF01852"/>
    </source>
</evidence>
<protein>
    <recommendedName>
        <fullName evidence="1">START domain-containing protein</fullName>
    </recommendedName>
</protein>
<proteinExistence type="predicted"/>
<evidence type="ECO:0000313" key="3">
    <source>
        <dbReference type="Proteomes" id="UP000241890"/>
    </source>
</evidence>
<dbReference type="Gene3D" id="3.30.530.20">
    <property type="match status" value="1"/>
</dbReference>
<organism evidence="2 3">
    <name type="scientific">Hondaea fermentalgiana</name>
    <dbReference type="NCBI Taxonomy" id="2315210"/>
    <lineage>
        <taxon>Eukaryota</taxon>
        <taxon>Sar</taxon>
        <taxon>Stramenopiles</taxon>
        <taxon>Bigyra</taxon>
        <taxon>Labyrinthulomycetes</taxon>
        <taxon>Thraustochytrida</taxon>
        <taxon>Thraustochytriidae</taxon>
        <taxon>Hondaea</taxon>
    </lineage>
</organism>
<comment type="caution">
    <text evidence="2">The sequence shown here is derived from an EMBL/GenBank/DDBJ whole genome shotgun (WGS) entry which is preliminary data.</text>
</comment>
<feature type="domain" description="START" evidence="1">
    <location>
        <begin position="181"/>
        <end position="283"/>
    </location>
</feature>
<dbReference type="InterPro" id="IPR023393">
    <property type="entry name" value="START-like_dom_sf"/>
</dbReference>
<dbReference type="SUPFAM" id="SSF55961">
    <property type="entry name" value="Bet v1-like"/>
    <property type="match status" value="1"/>
</dbReference>
<dbReference type="GO" id="GO:0008289">
    <property type="term" value="F:lipid binding"/>
    <property type="evidence" value="ECO:0007669"/>
    <property type="project" value="InterPro"/>
</dbReference>
<dbReference type="OrthoDB" id="10580604at2759"/>
<dbReference type="InParanoid" id="A0A2R5GZT9"/>
<sequence>MSEGKHAQLLGATVCCSPGYDVYFEDGEDGETGIGPIERALKPKCRDDAVFKRWDGVEATAKDHLDWMRDHAREFADPDKAGFVPQGVKDGVVFEIHPEMTRQGNGNGYFRVSGEVDISPELVVALALDAETLIAEDKTMRYVKMIHSFGDSGQTHLGFWVAAPGLPFNMQDPIDMYTLVPFAWRDSADLSGWRRDADGTLWQIATSLPDEIPTFKPKRGTCWKPSSIRAETRYWAYKLEPLDGGKRTKVTLLCQTQLNGFIFGALVNPVVGQVMAAYIRDFEKVGLRKMREGKADDMIVAAGLK</sequence>